<comment type="caution">
    <text evidence="1">The sequence shown here is derived from an EMBL/GenBank/DDBJ whole genome shotgun (WGS) entry which is preliminary data.</text>
</comment>
<dbReference type="EMBL" id="JAAGNZ010000012">
    <property type="protein sequence ID" value="NEU70916.1"/>
    <property type="molecule type" value="Genomic_DNA"/>
</dbReference>
<proteinExistence type="predicted"/>
<evidence type="ECO:0000313" key="1">
    <source>
        <dbReference type="EMBL" id="NEU70916.1"/>
    </source>
</evidence>
<sequence length="144" mass="15880">MTMNKSVSAKMGLKAGSRALFVNAPADAIAAIEPPMLDVGAESEGDLEGDFEYIHLFVTRQAALHEEFPKLKAHVKPTGMLWVSWPKAGQMGTDLTLTKVIEIGYEYGLVESKNLRINAIWSALKFTHPKKGKVYRNSYGTLNL</sequence>
<dbReference type="AlphaFoldDB" id="A0A6M0IRN6"/>
<keyword evidence="2" id="KW-1185">Reference proteome</keyword>
<protein>
    <recommendedName>
        <fullName evidence="3">DUF3052 domain-containing protein</fullName>
    </recommendedName>
</protein>
<reference evidence="1 2" key="1">
    <citation type="submission" date="2020-02" db="EMBL/GenBank/DDBJ databases">
        <title>Draft genome sequence of two Spirosoma agri KCTC 52727 and Spirosoma terrae KCTC 52035.</title>
        <authorList>
            <person name="Rojas J."/>
            <person name="Ambika Manirajan B."/>
            <person name="Ratering S."/>
            <person name="Suarez C."/>
            <person name="Schnell S."/>
        </authorList>
    </citation>
    <scope>NUCLEOTIDE SEQUENCE [LARGE SCALE GENOMIC DNA]</scope>
    <source>
        <strain evidence="1 2">KCTC 52727</strain>
    </source>
</reference>
<gene>
    <name evidence="1" type="ORF">GK091_28890</name>
</gene>
<evidence type="ECO:0008006" key="3">
    <source>
        <dbReference type="Google" id="ProtNLM"/>
    </source>
</evidence>
<dbReference type="Proteomes" id="UP000477386">
    <property type="component" value="Unassembled WGS sequence"/>
</dbReference>
<organism evidence="1 2">
    <name type="scientific">Spirosoma agri</name>
    <dbReference type="NCBI Taxonomy" id="1987381"/>
    <lineage>
        <taxon>Bacteria</taxon>
        <taxon>Pseudomonadati</taxon>
        <taxon>Bacteroidota</taxon>
        <taxon>Cytophagia</taxon>
        <taxon>Cytophagales</taxon>
        <taxon>Cytophagaceae</taxon>
        <taxon>Spirosoma</taxon>
    </lineage>
</organism>
<evidence type="ECO:0000313" key="2">
    <source>
        <dbReference type="Proteomes" id="UP000477386"/>
    </source>
</evidence>
<name>A0A6M0IRN6_9BACT</name>
<accession>A0A6M0IRN6</accession>